<dbReference type="EMBL" id="PQFF01000338">
    <property type="protein sequence ID" value="RHZ58188.1"/>
    <property type="molecule type" value="Genomic_DNA"/>
</dbReference>
<comment type="caution">
    <text evidence="1">The sequence shown here is derived from an EMBL/GenBank/DDBJ whole genome shotgun (WGS) entry which is preliminary data.</text>
</comment>
<reference evidence="1 2" key="1">
    <citation type="submission" date="2018-08" db="EMBL/GenBank/DDBJ databases">
        <title>Genome and evolution of the arbuscular mycorrhizal fungus Diversispora epigaea (formerly Glomus versiforme) and its bacterial endosymbionts.</title>
        <authorList>
            <person name="Sun X."/>
            <person name="Fei Z."/>
            <person name="Harrison M."/>
        </authorList>
    </citation>
    <scope>NUCLEOTIDE SEQUENCE [LARGE SCALE GENOMIC DNA]</scope>
    <source>
        <strain evidence="1 2">IT104</strain>
    </source>
</reference>
<organism evidence="1 2">
    <name type="scientific">Diversispora epigaea</name>
    <dbReference type="NCBI Taxonomy" id="1348612"/>
    <lineage>
        <taxon>Eukaryota</taxon>
        <taxon>Fungi</taxon>
        <taxon>Fungi incertae sedis</taxon>
        <taxon>Mucoromycota</taxon>
        <taxon>Glomeromycotina</taxon>
        <taxon>Glomeromycetes</taxon>
        <taxon>Diversisporales</taxon>
        <taxon>Diversisporaceae</taxon>
        <taxon>Diversispora</taxon>
    </lineage>
</organism>
<accession>A0A397H8A9</accession>
<proteinExistence type="predicted"/>
<dbReference type="AlphaFoldDB" id="A0A397H8A9"/>
<keyword evidence="2" id="KW-1185">Reference proteome</keyword>
<name>A0A397H8A9_9GLOM</name>
<gene>
    <name evidence="1" type="ORF">Glove_375g64</name>
</gene>
<sequence length="95" mass="11322">MSPMETIKKKQVIVKSFSPCNGPIGFDKSRLSYNNSIKYLLKPNELEGRRCHIIDMYWFPQIYHIKKTITQENQPVFYKLLDELKISFICDRHIN</sequence>
<evidence type="ECO:0000313" key="1">
    <source>
        <dbReference type="EMBL" id="RHZ58188.1"/>
    </source>
</evidence>
<dbReference type="OrthoDB" id="2422946at2759"/>
<evidence type="ECO:0000313" key="2">
    <source>
        <dbReference type="Proteomes" id="UP000266861"/>
    </source>
</evidence>
<dbReference type="Proteomes" id="UP000266861">
    <property type="component" value="Unassembled WGS sequence"/>
</dbReference>
<protein>
    <submittedName>
        <fullName evidence="1">Uncharacterized protein</fullName>
    </submittedName>
</protein>
<dbReference type="STRING" id="1348612.A0A397H8A9"/>